<keyword evidence="7" id="KW-1015">Disulfide bond</keyword>
<dbReference type="InterPro" id="IPR008922">
    <property type="entry name" value="Di-copper_centre_dom_sf"/>
</dbReference>
<dbReference type="GO" id="GO:0046872">
    <property type="term" value="F:metal ion binding"/>
    <property type="evidence" value="ECO:0007669"/>
    <property type="project" value="UniProtKB-KW"/>
</dbReference>
<organism evidence="9 10">
    <name type="scientific">Chara braunii</name>
    <name type="common">Braun's stonewort</name>
    <dbReference type="NCBI Taxonomy" id="69332"/>
    <lineage>
        <taxon>Eukaryota</taxon>
        <taxon>Viridiplantae</taxon>
        <taxon>Streptophyta</taxon>
        <taxon>Charophyceae</taxon>
        <taxon>Charales</taxon>
        <taxon>Characeae</taxon>
        <taxon>Chara</taxon>
    </lineage>
</organism>
<dbReference type="InterPro" id="IPR002227">
    <property type="entry name" value="Tyrosinase_Cu-bd"/>
</dbReference>
<dbReference type="Gene3D" id="1.10.1280.10">
    <property type="entry name" value="Di-copper center containing domain from catechol oxidase"/>
    <property type="match status" value="1"/>
</dbReference>
<reference evidence="9 10" key="1">
    <citation type="journal article" date="2018" name="Cell">
        <title>The Chara Genome: Secondary Complexity and Implications for Plant Terrestrialization.</title>
        <authorList>
            <person name="Nishiyama T."/>
            <person name="Sakayama H."/>
            <person name="Vries J.D."/>
            <person name="Buschmann H."/>
            <person name="Saint-Marcoux D."/>
            <person name="Ullrich K.K."/>
            <person name="Haas F.B."/>
            <person name="Vanderstraeten L."/>
            <person name="Becker D."/>
            <person name="Lang D."/>
            <person name="Vosolsobe S."/>
            <person name="Rombauts S."/>
            <person name="Wilhelmsson P.K.I."/>
            <person name="Janitza P."/>
            <person name="Kern R."/>
            <person name="Heyl A."/>
            <person name="Rumpler F."/>
            <person name="Villalobos L.I.A.C."/>
            <person name="Clay J.M."/>
            <person name="Skokan R."/>
            <person name="Toyoda A."/>
            <person name="Suzuki Y."/>
            <person name="Kagoshima H."/>
            <person name="Schijlen E."/>
            <person name="Tajeshwar N."/>
            <person name="Catarino B."/>
            <person name="Hetherington A.J."/>
            <person name="Saltykova A."/>
            <person name="Bonnot C."/>
            <person name="Breuninger H."/>
            <person name="Symeonidi A."/>
            <person name="Radhakrishnan G.V."/>
            <person name="Van Nieuwerburgh F."/>
            <person name="Deforce D."/>
            <person name="Chang C."/>
            <person name="Karol K.G."/>
            <person name="Hedrich R."/>
            <person name="Ulvskov P."/>
            <person name="Glockner G."/>
            <person name="Delwiche C.F."/>
            <person name="Petrasek J."/>
            <person name="Van de Peer Y."/>
            <person name="Friml J."/>
            <person name="Beilby M."/>
            <person name="Dolan L."/>
            <person name="Kohara Y."/>
            <person name="Sugano S."/>
            <person name="Fujiyama A."/>
            <person name="Delaux P.-M."/>
            <person name="Quint M."/>
            <person name="TheiBen G."/>
            <person name="Hagemann M."/>
            <person name="Harholt J."/>
            <person name="Dunand C."/>
            <person name="Zachgo S."/>
            <person name="Langdale J."/>
            <person name="Maumus F."/>
            <person name="Straeten D.V.D."/>
            <person name="Gould S.B."/>
            <person name="Rensing S.A."/>
        </authorList>
    </citation>
    <scope>NUCLEOTIDE SEQUENCE [LARGE SCALE GENOMIC DNA]</scope>
    <source>
        <strain evidence="9 10">S276</strain>
    </source>
</reference>
<dbReference type="InterPro" id="IPR022740">
    <property type="entry name" value="Polyphenol_oxidase_C"/>
</dbReference>
<dbReference type="PRINTS" id="PR00092">
    <property type="entry name" value="TYROSINASE"/>
</dbReference>
<dbReference type="InterPro" id="IPR050316">
    <property type="entry name" value="Tyrosinase/Hemocyanin"/>
</dbReference>
<dbReference type="OrthoDB" id="6132182at2759"/>
<keyword evidence="4" id="KW-0883">Thioether bond</keyword>
<evidence type="ECO:0000256" key="4">
    <source>
        <dbReference type="ARBA" id="ARBA00022784"/>
    </source>
</evidence>
<protein>
    <recommendedName>
        <fullName evidence="8">Tyrosinase copper-binding domain-containing protein</fullName>
    </recommendedName>
</protein>
<dbReference type="Pfam" id="PF12142">
    <property type="entry name" value="PPO1_DWL"/>
    <property type="match status" value="1"/>
</dbReference>
<evidence type="ECO:0000256" key="1">
    <source>
        <dbReference type="ARBA" id="ARBA00001973"/>
    </source>
</evidence>
<comment type="cofactor">
    <cofactor evidence="1">
        <name>Cu(2+)</name>
        <dbReference type="ChEBI" id="CHEBI:29036"/>
    </cofactor>
</comment>
<dbReference type="EMBL" id="BFEA01000468">
    <property type="protein sequence ID" value="GBG84233.1"/>
    <property type="molecule type" value="Genomic_DNA"/>
</dbReference>
<dbReference type="STRING" id="69332.A0A388LPV2"/>
<evidence type="ECO:0000256" key="7">
    <source>
        <dbReference type="ARBA" id="ARBA00023157"/>
    </source>
</evidence>
<name>A0A388LPV2_CHABU</name>
<dbReference type="GO" id="GO:0004097">
    <property type="term" value="F:catechol oxidase activity"/>
    <property type="evidence" value="ECO:0007669"/>
    <property type="project" value="InterPro"/>
</dbReference>
<evidence type="ECO:0000259" key="8">
    <source>
        <dbReference type="PROSITE" id="PS00497"/>
    </source>
</evidence>
<keyword evidence="5" id="KW-0560">Oxidoreductase</keyword>
<comment type="similarity">
    <text evidence="2">Belongs to the tyrosinase family.</text>
</comment>
<dbReference type="Pfam" id="PF00264">
    <property type="entry name" value="Tyrosinase"/>
    <property type="match status" value="1"/>
</dbReference>
<keyword evidence="3" id="KW-0479">Metal-binding</keyword>
<dbReference type="Proteomes" id="UP000265515">
    <property type="component" value="Unassembled WGS sequence"/>
</dbReference>
<evidence type="ECO:0000313" key="10">
    <source>
        <dbReference type="Proteomes" id="UP000265515"/>
    </source>
</evidence>
<evidence type="ECO:0000256" key="3">
    <source>
        <dbReference type="ARBA" id="ARBA00022723"/>
    </source>
</evidence>
<feature type="domain" description="Tyrosinase copper-binding" evidence="8">
    <location>
        <begin position="181"/>
        <end position="198"/>
    </location>
</feature>
<comment type="caution">
    <text evidence="9">The sequence shown here is derived from an EMBL/GenBank/DDBJ whole genome shotgun (WGS) entry which is preliminary data.</text>
</comment>
<dbReference type="PROSITE" id="PS00497">
    <property type="entry name" value="TYROSINASE_1"/>
    <property type="match status" value="1"/>
</dbReference>
<dbReference type="SUPFAM" id="SSF48056">
    <property type="entry name" value="Di-copper centre-containing domain"/>
    <property type="match status" value="1"/>
</dbReference>
<evidence type="ECO:0000313" key="9">
    <source>
        <dbReference type="EMBL" id="GBG84233.1"/>
    </source>
</evidence>
<dbReference type="Gramene" id="GBG84233">
    <property type="protein sequence ID" value="GBG84233"/>
    <property type="gene ID" value="CBR_g38204"/>
</dbReference>
<sequence length="614" mass="69629">MACKDLGRSGQFSSVMKSNRWDSEPAGLRRTRWSQRSRSGISRPSSWHCGGLLLAFLAVAMISFYPTAVMGQSGALSAPDLASCQFSLRVGGQPCCLQKPTSTTPRYAFQANTSIPQGVRQSYQTAFSNSAYVRKYTEAYRKMKALDGDDPNDPRGMEQQRRVHCAYCSGGGAYGSNYEMHGNWFFLPWHRMMLYLHERILANLAGDPGFKIPFWNWDTSRGREIPREFRDRTTALHNSRRNTDDNDLRDRMEKGTTNRIMEVSVLEAETMDMFLGGPIGNGRPGALEYSSHGAVHMAVGEQNNPFQDMGNLGFAARDTLFYGHHANIDRLWSVWTGLLRTDGRPRRNPTSAAWLNSAFAFYDERKSIVSMRVSDTVDPAKSLRYSYENVKMEWLPSNNRFAAATSVLKPRPSPYLPSIPTDSQDVVRELDEGSDADEEGQERAEAAQVVPMEGEDNEDLPHEYVMLASSSPFSFRSNASLEFSLRLPSRPMSPRVKVEVLSFNGMGYERSERIAFHVFINQPQATIHTKREGNPHYAGSFFHTPISDSGTIERTVKYPVLYTLQRQKWSKKEVNVKLIPVLGDYASEQCHRRKQKRVVKFKSCSIEYVRYKRP</sequence>
<evidence type="ECO:0000256" key="6">
    <source>
        <dbReference type="ARBA" id="ARBA00023008"/>
    </source>
</evidence>
<keyword evidence="10" id="KW-1185">Reference proteome</keyword>
<dbReference type="AlphaFoldDB" id="A0A388LPV2"/>
<keyword evidence="6" id="KW-0186">Copper</keyword>
<dbReference type="PANTHER" id="PTHR11474:SF76">
    <property type="entry name" value="SHKT DOMAIN-CONTAINING PROTEIN"/>
    <property type="match status" value="1"/>
</dbReference>
<dbReference type="PANTHER" id="PTHR11474">
    <property type="entry name" value="TYROSINASE FAMILY MEMBER"/>
    <property type="match status" value="1"/>
</dbReference>
<gene>
    <name evidence="9" type="ORF">CBR_g38204</name>
</gene>
<dbReference type="InterPro" id="IPR022739">
    <property type="entry name" value="Polyphenol_oxidase_cen"/>
</dbReference>
<accession>A0A388LPV2</accession>
<evidence type="ECO:0000256" key="5">
    <source>
        <dbReference type="ARBA" id="ARBA00023002"/>
    </source>
</evidence>
<proteinExistence type="inferred from homology"/>
<dbReference type="Pfam" id="PF12143">
    <property type="entry name" value="PPO1_KFDV"/>
    <property type="match status" value="1"/>
</dbReference>
<evidence type="ECO:0000256" key="2">
    <source>
        <dbReference type="ARBA" id="ARBA00009928"/>
    </source>
</evidence>